<dbReference type="EMBL" id="LT841358">
    <property type="protein sequence ID" value="SMH70369.1"/>
    <property type="molecule type" value="Genomic_DNA"/>
</dbReference>
<reference evidence="3" key="1">
    <citation type="submission" date="2017-03" db="EMBL/GenBank/DDBJ databases">
        <authorList>
            <person name="Herbold C."/>
        </authorList>
    </citation>
    <scope>NUCLEOTIDE SEQUENCE [LARGE SCALE GENOMIC DNA]</scope>
</reference>
<evidence type="ECO:0000313" key="2">
    <source>
        <dbReference type="EMBL" id="SMH70369.1"/>
    </source>
</evidence>
<sequence>MEQEKRKPKNDYGHDCQEWGLQDDSEKLEWEEYYESRTRKWGEDNGRNEELFLSRSEKNIDDEVDDAN</sequence>
<keyword evidence="3" id="KW-1185">Reference proteome</keyword>
<dbReference type="RefSeq" id="WP_157926525.1">
    <property type="nucleotide sequence ID" value="NZ_LT841358.1"/>
</dbReference>
<dbReference type="Proteomes" id="UP000230607">
    <property type="component" value="Chromosome 1"/>
</dbReference>
<proteinExistence type="predicted"/>
<feature type="region of interest" description="Disordered" evidence="1">
    <location>
        <begin position="1"/>
        <end position="21"/>
    </location>
</feature>
<organism evidence="2 3">
    <name type="scientific">Candidatus Nitrosotalea okcheonensis</name>
    <dbReference type="NCBI Taxonomy" id="1903276"/>
    <lineage>
        <taxon>Archaea</taxon>
        <taxon>Nitrososphaerota</taxon>
        <taxon>Nitrososphaeria</taxon>
        <taxon>Nitrosotaleales</taxon>
        <taxon>Nitrosotaleaceae</taxon>
        <taxon>Nitrosotalea</taxon>
    </lineage>
</organism>
<protein>
    <submittedName>
        <fullName evidence="2">Uncharacterized protein</fullName>
    </submittedName>
</protein>
<evidence type="ECO:0000256" key="1">
    <source>
        <dbReference type="SAM" id="MobiDB-lite"/>
    </source>
</evidence>
<accession>A0A2H1FCJ2</accession>
<gene>
    <name evidence="2" type="ORF">NCS_10176</name>
</gene>
<evidence type="ECO:0000313" key="3">
    <source>
        <dbReference type="Proteomes" id="UP000230607"/>
    </source>
</evidence>
<name>A0A2H1FCJ2_9ARCH</name>
<dbReference type="AlphaFoldDB" id="A0A2H1FCJ2"/>